<dbReference type="Proteomes" id="UP000053237">
    <property type="component" value="Unassembled WGS sequence"/>
</dbReference>
<keyword evidence="3" id="KW-1185">Reference proteome</keyword>
<proteinExistence type="predicted"/>
<name>A0A024G3I5_9STRA</name>
<reference evidence="2 3" key="1">
    <citation type="submission" date="2012-05" db="EMBL/GenBank/DDBJ databases">
        <title>Recombination and specialization in a pathogen metapopulation.</title>
        <authorList>
            <person name="Gardiner A."/>
            <person name="Kemen E."/>
            <person name="Schultz-Larsen T."/>
            <person name="MacLean D."/>
            <person name="Van Oosterhout C."/>
            <person name="Jones J.D.G."/>
        </authorList>
    </citation>
    <scope>NUCLEOTIDE SEQUENCE [LARGE SCALE GENOMIC DNA]</scope>
    <source>
        <strain evidence="2 3">Ac Nc2</strain>
    </source>
</reference>
<dbReference type="OrthoDB" id="57935at2759"/>
<dbReference type="AlphaFoldDB" id="A0A024G3I5"/>
<sequence>MEYEQLLRQRQHQLRILQIFPPHLDDSELSHKEWTYFALEIARIGVILIAPCCVLYHLEVIRLDSVLCNITVALCIMQLFISANRHFILYPEGRTKRLQYWHQLGMSDKLKMLEFYHRASSKFLCRFPATVSTKEVRRFYRKQNAILFTLFVDLYVLCMVLLIVCYLKMKPLYIWLLYFASVLSGVLIVHIGKRHLLELDEILILRKSPELAIGLTRQVSAKESSALRTCVSSYHTGVI</sequence>
<gene>
    <name evidence="2" type="ORF">BN9_016480</name>
</gene>
<feature type="transmembrane region" description="Helical" evidence="1">
    <location>
        <begin position="70"/>
        <end position="90"/>
    </location>
</feature>
<protein>
    <submittedName>
        <fullName evidence="2">Uncharacterized protein</fullName>
    </submittedName>
</protein>
<feature type="transmembrane region" description="Helical" evidence="1">
    <location>
        <begin position="37"/>
        <end position="58"/>
    </location>
</feature>
<accession>A0A024G3I5</accession>
<comment type="caution">
    <text evidence="2">The sequence shown here is derived from an EMBL/GenBank/DDBJ whole genome shotgun (WGS) entry which is preliminary data.</text>
</comment>
<keyword evidence="1" id="KW-1133">Transmembrane helix</keyword>
<feature type="transmembrane region" description="Helical" evidence="1">
    <location>
        <begin position="145"/>
        <end position="166"/>
    </location>
</feature>
<dbReference type="InParanoid" id="A0A024G3I5"/>
<keyword evidence="1" id="KW-0812">Transmembrane</keyword>
<keyword evidence="1" id="KW-0472">Membrane</keyword>
<feature type="transmembrane region" description="Helical" evidence="1">
    <location>
        <begin position="172"/>
        <end position="192"/>
    </location>
</feature>
<evidence type="ECO:0000313" key="3">
    <source>
        <dbReference type="Proteomes" id="UP000053237"/>
    </source>
</evidence>
<evidence type="ECO:0000313" key="2">
    <source>
        <dbReference type="EMBL" id="CCI40864.1"/>
    </source>
</evidence>
<organism evidence="2 3">
    <name type="scientific">Albugo candida</name>
    <dbReference type="NCBI Taxonomy" id="65357"/>
    <lineage>
        <taxon>Eukaryota</taxon>
        <taxon>Sar</taxon>
        <taxon>Stramenopiles</taxon>
        <taxon>Oomycota</taxon>
        <taxon>Peronosporomycetes</taxon>
        <taxon>Albuginales</taxon>
        <taxon>Albuginaceae</taxon>
        <taxon>Albugo</taxon>
    </lineage>
</organism>
<evidence type="ECO:0000256" key="1">
    <source>
        <dbReference type="SAM" id="Phobius"/>
    </source>
</evidence>
<dbReference type="EMBL" id="CAIX01000012">
    <property type="protein sequence ID" value="CCI40864.1"/>
    <property type="molecule type" value="Genomic_DNA"/>
</dbReference>